<name>X0RS40_9ZZZZ</name>
<organism evidence="1">
    <name type="scientific">marine sediment metagenome</name>
    <dbReference type="NCBI Taxonomy" id="412755"/>
    <lineage>
        <taxon>unclassified sequences</taxon>
        <taxon>metagenomes</taxon>
        <taxon>ecological metagenomes</taxon>
    </lineage>
</organism>
<comment type="caution">
    <text evidence="1">The sequence shown here is derived from an EMBL/GenBank/DDBJ whole genome shotgun (WGS) entry which is preliminary data.</text>
</comment>
<feature type="non-terminal residue" evidence="1">
    <location>
        <position position="1"/>
    </location>
</feature>
<protein>
    <submittedName>
        <fullName evidence="1">Uncharacterized protein</fullName>
    </submittedName>
</protein>
<accession>X0RS40</accession>
<sequence>TSVIGDHVDNCSPTGVAWDDNIFFGGDAAIPGSGDCTTGLINSDPDIATVSGWRNVTAGTINASDFALLEGSPAIDAGTDLTSYDDIIASADYTASPPTVTTGDQNDYGVPKYPTLTDEVDGAEVNEELNLTHVAPVAGSQSHDIGAILASNTHSQTTWQMINEADGDDDSDCSDEVADGSFAAPEWDDNVSSADTAWTPSSMEYSTIYCWRAATGNVAGLGAFSAVDQFATLSLVGAGQHDGHTSGSASADLEDIDAAWTIDALIGCTVTNVTNSETCEIADNDADTVICDLSGAETWDIADEYSIDDCPTPAPTTSQITVGSAGTGTATVGSAGTGYIRVHP</sequence>
<dbReference type="EMBL" id="BARS01005318">
    <property type="protein sequence ID" value="GAF71568.1"/>
    <property type="molecule type" value="Genomic_DNA"/>
</dbReference>
<evidence type="ECO:0000313" key="1">
    <source>
        <dbReference type="EMBL" id="GAF71568.1"/>
    </source>
</evidence>
<proteinExistence type="predicted"/>
<gene>
    <name evidence="1" type="ORF">S01H1_10427</name>
</gene>
<dbReference type="AlphaFoldDB" id="X0RS40"/>
<reference evidence="1" key="1">
    <citation type="journal article" date="2014" name="Front. Microbiol.">
        <title>High frequency of phylogenetically diverse reductive dehalogenase-homologous genes in deep subseafloor sedimentary metagenomes.</title>
        <authorList>
            <person name="Kawai M."/>
            <person name="Futagami T."/>
            <person name="Toyoda A."/>
            <person name="Takaki Y."/>
            <person name="Nishi S."/>
            <person name="Hori S."/>
            <person name="Arai W."/>
            <person name="Tsubouchi T."/>
            <person name="Morono Y."/>
            <person name="Uchiyama I."/>
            <person name="Ito T."/>
            <person name="Fujiyama A."/>
            <person name="Inagaki F."/>
            <person name="Takami H."/>
        </authorList>
    </citation>
    <scope>NUCLEOTIDE SEQUENCE</scope>
    <source>
        <strain evidence="1">Expedition CK06-06</strain>
    </source>
</reference>